<evidence type="ECO:0000256" key="1">
    <source>
        <dbReference type="SAM" id="Phobius"/>
    </source>
</evidence>
<dbReference type="EMBL" id="BAABDL010000029">
    <property type="protein sequence ID" value="GAA4061866.1"/>
    <property type="molecule type" value="Genomic_DNA"/>
</dbReference>
<keyword evidence="3" id="KW-1185">Reference proteome</keyword>
<keyword evidence="1" id="KW-1133">Transmembrane helix</keyword>
<accession>A0ABP7V8I7</accession>
<keyword evidence="1" id="KW-0812">Transmembrane</keyword>
<comment type="caution">
    <text evidence="2">The sequence shown here is derived from an EMBL/GenBank/DDBJ whole genome shotgun (WGS) entry which is preliminary data.</text>
</comment>
<keyword evidence="1" id="KW-0472">Membrane</keyword>
<sequence>MFRRLTNIFLTLVIFGFLTFFVPIIIDELFGFRLELDRTNIYFIYIYLLILYYFVIFIHEIGHLTLGCFCKFKFHLLHVGPLIYYKDGRRKQLLITTNELLGGTSGMYISNTKDTKYLRIKHFFYTLGGYLFNIFGALLSLTILSIAEFSSESFNFIVQTFFIFNISLVIFPDFRSSK</sequence>
<evidence type="ECO:0000313" key="3">
    <source>
        <dbReference type="Proteomes" id="UP001501734"/>
    </source>
</evidence>
<feature type="transmembrane region" description="Helical" evidence="1">
    <location>
        <begin position="153"/>
        <end position="171"/>
    </location>
</feature>
<organism evidence="2 3">
    <name type="scientific">Amphibacillus indicireducens</name>
    <dbReference type="NCBI Taxonomy" id="1076330"/>
    <lineage>
        <taxon>Bacteria</taxon>
        <taxon>Bacillati</taxon>
        <taxon>Bacillota</taxon>
        <taxon>Bacilli</taxon>
        <taxon>Bacillales</taxon>
        <taxon>Bacillaceae</taxon>
        <taxon>Amphibacillus</taxon>
    </lineage>
</organism>
<protein>
    <recommendedName>
        <fullName evidence="4">Peptidase M50 domain-containing protein</fullName>
    </recommendedName>
</protein>
<evidence type="ECO:0008006" key="4">
    <source>
        <dbReference type="Google" id="ProtNLM"/>
    </source>
</evidence>
<reference evidence="3" key="1">
    <citation type="journal article" date="2019" name="Int. J. Syst. Evol. Microbiol.">
        <title>The Global Catalogue of Microorganisms (GCM) 10K type strain sequencing project: providing services to taxonomists for standard genome sequencing and annotation.</title>
        <authorList>
            <consortium name="The Broad Institute Genomics Platform"/>
            <consortium name="The Broad Institute Genome Sequencing Center for Infectious Disease"/>
            <person name="Wu L."/>
            <person name="Ma J."/>
        </authorList>
    </citation>
    <scope>NUCLEOTIDE SEQUENCE [LARGE SCALE GENOMIC DNA]</scope>
    <source>
        <strain evidence="3">JCM 17250</strain>
    </source>
</reference>
<dbReference type="Proteomes" id="UP001501734">
    <property type="component" value="Unassembled WGS sequence"/>
</dbReference>
<proteinExistence type="predicted"/>
<gene>
    <name evidence="2" type="ORF">GCM10022410_06050</name>
</gene>
<feature type="transmembrane region" description="Helical" evidence="1">
    <location>
        <begin position="41"/>
        <end position="58"/>
    </location>
</feature>
<name>A0ABP7V8I7_9BACI</name>
<feature type="transmembrane region" description="Helical" evidence="1">
    <location>
        <begin position="123"/>
        <end position="147"/>
    </location>
</feature>
<evidence type="ECO:0000313" key="2">
    <source>
        <dbReference type="EMBL" id="GAA4061866.1"/>
    </source>
</evidence>
<feature type="transmembrane region" description="Helical" evidence="1">
    <location>
        <begin position="7"/>
        <end position="26"/>
    </location>
</feature>